<dbReference type="AlphaFoldDB" id="A0AAD3CUM8"/>
<evidence type="ECO:0008006" key="5">
    <source>
        <dbReference type="Google" id="ProtNLM"/>
    </source>
</evidence>
<sequence>MKTFSVLLFASIGASASELCHLSMMEAESGTEIADDCRKISIQIDNATNLVLPIDTNRAMHVGSDKTIESSESRKLKKKKSTFISGESTDGSFNLYQAPSGAMAGSIIDLRKNTISQVKMSSSGKRYAKTRNMTSFPEERDSFELPTEISDANFGVNTSTITRNGSGDQGDILDIMVPWTKQAECWNAGFEDGVCDVDEDTKEMMEALIELAIEETNLAFTKSAINTQLNLVHMYRTNYVEKNRAENSLHDLRDGKKEGLENIHELRLEKGADLVQMIVGTPNWCGWAYLGPSKDKMFSVTRDDCATGYFTFGHEIGHNLGLYHDRGTANACNSKSANYGYREKNGSFRTIMAYNCRNKKQCDKMKTDKGCPRIQRFSNPDIMFNGKPVGIKDKADGARSINNVLSEVAKYFVHVDLDTDSPSIKPSNEPSSLPSNTPSDTFNPSMAPSQVPSISASPSDSNRPSNSSSPSKKESESPSMSPTILSSEPSMLPSQLPSNAPSYIPSNAPSYIPSSVHSATPTASVCENKNDFEFWKDPEKQKKLIPCSKIKKDKDIEKYCSGREDVRENCRLACRLCEANDEMDQCRNDRNYTFTIKSGQIKSCDWISKSGKEWRLRDYCSEVNNGFRIGEMCKQACNEC</sequence>
<accession>A0AAD3CUM8</accession>
<feature type="compositionally biased region" description="Polar residues" evidence="1">
    <location>
        <begin position="483"/>
        <end position="501"/>
    </location>
</feature>
<feature type="signal peptide" evidence="2">
    <location>
        <begin position="1"/>
        <end position="16"/>
    </location>
</feature>
<gene>
    <name evidence="3" type="ORF">CTEN210_08749</name>
</gene>
<name>A0AAD3CUM8_9STRA</name>
<evidence type="ECO:0000256" key="2">
    <source>
        <dbReference type="SAM" id="SignalP"/>
    </source>
</evidence>
<proteinExistence type="predicted"/>
<evidence type="ECO:0000256" key="1">
    <source>
        <dbReference type="SAM" id="MobiDB-lite"/>
    </source>
</evidence>
<evidence type="ECO:0000313" key="3">
    <source>
        <dbReference type="EMBL" id="GFH52273.1"/>
    </source>
</evidence>
<feature type="compositionally biased region" description="Polar residues" evidence="1">
    <location>
        <begin position="420"/>
        <end position="447"/>
    </location>
</feature>
<dbReference type="SUPFAM" id="SSF55486">
    <property type="entry name" value="Metalloproteases ('zincins'), catalytic domain"/>
    <property type="match status" value="1"/>
</dbReference>
<keyword evidence="4" id="KW-1185">Reference proteome</keyword>
<dbReference type="GO" id="GO:0008237">
    <property type="term" value="F:metallopeptidase activity"/>
    <property type="evidence" value="ECO:0007669"/>
    <property type="project" value="InterPro"/>
</dbReference>
<feature type="compositionally biased region" description="Low complexity" evidence="1">
    <location>
        <begin position="448"/>
        <end position="470"/>
    </location>
</feature>
<dbReference type="InterPro" id="IPR024079">
    <property type="entry name" value="MetalloPept_cat_dom_sf"/>
</dbReference>
<dbReference type="Gene3D" id="3.40.390.10">
    <property type="entry name" value="Collagenase (Catalytic Domain)"/>
    <property type="match status" value="1"/>
</dbReference>
<comment type="caution">
    <text evidence="3">The sequence shown here is derived from an EMBL/GenBank/DDBJ whole genome shotgun (WGS) entry which is preliminary data.</text>
</comment>
<dbReference type="Proteomes" id="UP001054902">
    <property type="component" value="Unassembled WGS sequence"/>
</dbReference>
<feature type="region of interest" description="Disordered" evidence="1">
    <location>
        <begin position="420"/>
        <end position="501"/>
    </location>
</feature>
<feature type="chain" id="PRO_5042145694" description="Peptidase M12B domain-containing protein" evidence="2">
    <location>
        <begin position="17"/>
        <end position="640"/>
    </location>
</feature>
<keyword evidence="2" id="KW-0732">Signal</keyword>
<reference evidence="3 4" key="1">
    <citation type="journal article" date="2021" name="Sci. Rep.">
        <title>The genome of the diatom Chaetoceros tenuissimus carries an ancient integrated fragment of an extant virus.</title>
        <authorList>
            <person name="Hongo Y."/>
            <person name="Kimura K."/>
            <person name="Takaki Y."/>
            <person name="Yoshida Y."/>
            <person name="Baba S."/>
            <person name="Kobayashi G."/>
            <person name="Nagasaki K."/>
            <person name="Hano T."/>
            <person name="Tomaru Y."/>
        </authorList>
    </citation>
    <scope>NUCLEOTIDE SEQUENCE [LARGE SCALE GENOMIC DNA]</scope>
    <source>
        <strain evidence="3 4">NIES-3715</strain>
    </source>
</reference>
<protein>
    <recommendedName>
        <fullName evidence="5">Peptidase M12B domain-containing protein</fullName>
    </recommendedName>
</protein>
<dbReference type="EMBL" id="BLLK01000045">
    <property type="protein sequence ID" value="GFH52273.1"/>
    <property type="molecule type" value="Genomic_DNA"/>
</dbReference>
<dbReference type="InterPro" id="IPR051860">
    <property type="entry name" value="Plasmodium_CSP_Invasion"/>
</dbReference>
<evidence type="ECO:0000313" key="4">
    <source>
        <dbReference type="Proteomes" id="UP001054902"/>
    </source>
</evidence>
<dbReference type="PANTHER" id="PTHR44826">
    <property type="entry name" value="SPORE COAT PROTEIN SP85"/>
    <property type="match status" value="1"/>
</dbReference>
<organism evidence="3 4">
    <name type="scientific">Chaetoceros tenuissimus</name>
    <dbReference type="NCBI Taxonomy" id="426638"/>
    <lineage>
        <taxon>Eukaryota</taxon>
        <taxon>Sar</taxon>
        <taxon>Stramenopiles</taxon>
        <taxon>Ochrophyta</taxon>
        <taxon>Bacillariophyta</taxon>
        <taxon>Coscinodiscophyceae</taxon>
        <taxon>Chaetocerotophycidae</taxon>
        <taxon>Chaetocerotales</taxon>
        <taxon>Chaetocerotaceae</taxon>
        <taxon>Chaetoceros</taxon>
    </lineage>
</organism>
<dbReference type="PANTHER" id="PTHR44826:SF5">
    <property type="entry name" value="DYNEIN HEAVY CHAIN"/>
    <property type="match status" value="1"/>
</dbReference>
<dbReference type="Pfam" id="PF13582">
    <property type="entry name" value="Reprolysin_3"/>
    <property type="match status" value="1"/>
</dbReference>